<feature type="compositionally biased region" description="Acidic residues" evidence="6">
    <location>
        <begin position="535"/>
        <end position="544"/>
    </location>
</feature>
<evidence type="ECO:0000259" key="7">
    <source>
        <dbReference type="PROSITE" id="PS50006"/>
    </source>
</evidence>
<protein>
    <recommendedName>
        <fullName evidence="7">FHA domain-containing protein</fullName>
    </recommendedName>
</protein>
<feature type="compositionally biased region" description="Low complexity" evidence="6">
    <location>
        <begin position="500"/>
        <end position="509"/>
    </location>
</feature>
<sequence length="868" mass="96416">MWLLSCDGDLLDNRRIWLRPGSTHVLGRTSGRPENGVVHRYINNKSVSRKHLTIQVADAPKSDSGLVQKRTELRLTDDSKVGTKVDDQTITKETKVLGGSARDRKNEYEVRLGRYETVFKFEWVDVVLTCNQLKKKKASGSDTLEGKRSQLEGSDVKVVSEWLGRESTHAVSKKKNTPTVLQALLQAKWVVGYGFVDALANAVMRPTPETNCLLEEDFDSHWPKEADYGVPPKDGEEDTGAAMMLLPRVERSELFADYTFVFLKQDQFDNLMPAITSGGGKAVLCEAQAGQTDEVIAYVRELAGKKGDSAYRLSQHTGGGGIVIVRSNQEHGRNEINAPIEVGLDQRAIEQSELMEVVLTLDTSLLTRRLPERSQSMQPEVNEDDDPISSGTLRSQRSQIRPQQVIDDAPEDPPAESQPPRSAQPEPERDPDPEPELEAEQERPVEQPAEQQPTTKKQPRWKRQPFKSTFEGFGDFDVSQFAPAPTQQSEMEPPVEDSVEASQAQSEQSMDVDGTSQAVNGMQRSTRKRPAPSQEPEDAEEEAADYLQGRGQEALKRRKTEAAKAGVSSFSRVAVEADKATQEKAAREKRRKEKKIDVKAELAKRREEEEERRRKDEGALKEMHGIDPSELKNLAKIETFDIPVREHAPSQAAGQGSDRWDPKWDGRKNFKKFRPKGQRANVNVPGVTGARRVIVTLEEVPRRGHGLGDEYWLETEAESSSRNRGRKSQNKSQLQSQSARANRAAAADDDEESAGFRRRIQRSREEDAEQEALESLGAEELRAARSGRNSQASSTHPISTLSQTLGTESQRKAGGKRPAAEQAGPVAKKAKAGAPRQSGGRSATMAAEAGDGDDDEDGELKFRRRGRR</sequence>
<comment type="subcellular location">
    <subcellularLocation>
        <location evidence="1">Nucleus</location>
    </subcellularLocation>
</comment>
<dbReference type="GO" id="GO:0007095">
    <property type="term" value="P:mitotic G2 DNA damage checkpoint signaling"/>
    <property type="evidence" value="ECO:0007669"/>
    <property type="project" value="InterPro"/>
</dbReference>
<evidence type="ECO:0000313" key="9">
    <source>
        <dbReference type="Proteomes" id="UP000799436"/>
    </source>
</evidence>
<dbReference type="Pfam" id="PF16508">
    <property type="entry name" value="NIBRIN_BRCT_II"/>
    <property type="match status" value="1"/>
</dbReference>
<comment type="similarity">
    <text evidence="5">Belongs to the Nibrin family.</text>
</comment>
<feature type="region of interest" description="Disordered" evidence="6">
    <location>
        <begin position="370"/>
        <end position="627"/>
    </location>
</feature>
<feature type="region of interest" description="Disordered" evidence="6">
    <location>
        <begin position="705"/>
        <end position="868"/>
    </location>
</feature>
<feature type="compositionally biased region" description="Polar residues" evidence="6">
    <location>
        <begin position="787"/>
        <end position="808"/>
    </location>
</feature>
<reference evidence="8" key="1">
    <citation type="journal article" date="2020" name="Stud. Mycol.">
        <title>101 Dothideomycetes genomes: a test case for predicting lifestyles and emergence of pathogens.</title>
        <authorList>
            <person name="Haridas S."/>
            <person name="Albert R."/>
            <person name="Binder M."/>
            <person name="Bloem J."/>
            <person name="Labutti K."/>
            <person name="Salamov A."/>
            <person name="Andreopoulos B."/>
            <person name="Baker S."/>
            <person name="Barry K."/>
            <person name="Bills G."/>
            <person name="Bluhm B."/>
            <person name="Cannon C."/>
            <person name="Castanera R."/>
            <person name="Culley D."/>
            <person name="Daum C."/>
            <person name="Ezra D."/>
            <person name="Gonzalez J."/>
            <person name="Henrissat B."/>
            <person name="Kuo A."/>
            <person name="Liang C."/>
            <person name="Lipzen A."/>
            <person name="Lutzoni F."/>
            <person name="Magnuson J."/>
            <person name="Mondo S."/>
            <person name="Nolan M."/>
            <person name="Ohm R."/>
            <person name="Pangilinan J."/>
            <person name="Park H.-J."/>
            <person name="Ramirez L."/>
            <person name="Alfaro M."/>
            <person name="Sun H."/>
            <person name="Tritt A."/>
            <person name="Yoshinaga Y."/>
            <person name="Zwiers L.-H."/>
            <person name="Turgeon B."/>
            <person name="Goodwin S."/>
            <person name="Spatafora J."/>
            <person name="Crous P."/>
            <person name="Grigoriev I."/>
        </authorList>
    </citation>
    <scope>NUCLEOTIDE SEQUENCE</scope>
    <source>
        <strain evidence="8">CBS 116005</strain>
    </source>
</reference>
<dbReference type="PANTHER" id="PTHR12162:SF0">
    <property type="entry name" value="NIBRIN"/>
    <property type="match status" value="1"/>
</dbReference>
<evidence type="ECO:0000256" key="3">
    <source>
        <dbReference type="ARBA" id="ARBA00023204"/>
    </source>
</evidence>
<feature type="compositionally biased region" description="Basic and acidic residues" evidence="6">
    <location>
        <begin position="594"/>
        <end position="627"/>
    </location>
</feature>
<dbReference type="Gene3D" id="3.40.50.10980">
    <property type="entry name" value="Nibrin, BRCT2 domain"/>
    <property type="match status" value="1"/>
</dbReference>
<keyword evidence="3" id="KW-0234">DNA repair</keyword>
<feature type="region of interest" description="Disordered" evidence="6">
    <location>
        <begin position="646"/>
        <end position="684"/>
    </location>
</feature>
<dbReference type="AlphaFoldDB" id="A0A6G1KYB6"/>
<feature type="compositionally biased region" description="Basic and acidic residues" evidence="6">
    <location>
        <begin position="575"/>
        <end position="586"/>
    </location>
</feature>
<dbReference type="GO" id="GO:0003684">
    <property type="term" value="F:damaged DNA binding"/>
    <property type="evidence" value="ECO:0007669"/>
    <property type="project" value="TreeGrafter"/>
</dbReference>
<keyword evidence="4" id="KW-0539">Nucleus</keyword>
<evidence type="ECO:0000256" key="5">
    <source>
        <dbReference type="ARBA" id="ARBA00044757"/>
    </source>
</evidence>
<evidence type="ECO:0000313" key="8">
    <source>
        <dbReference type="EMBL" id="KAF2765663.1"/>
    </source>
</evidence>
<dbReference type="Proteomes" id="UP000799436">
    <property type="component" value="Unassembled WGS sequence"/>
</dbReference>
<feature type="compositionally biased region" description="Polar residues" evidence="6">
    <location>
        <begin position="514"/>
        <end position="524"/>
    </location>
</feature>
<accession>A0A6G1KYB6</accession>
<feature type="domain" description="FHA" evidence="7">
    <location>
        <begin position="24"/>
        <end position="90"/>
    </location>
</feature>
<evidence type="ECO:0000256" key="2">
    <source>
        <dbReference type="ARBA" id="ARBA00022763"/>
    </source>
</evidence>
<feature type="compositionally biased region" description="Polar residues" evidence="6">
    <location>
        <begin position="389"/>
        <end position="402"/>
    </location>
</feature>
<name>A0A6G1KYB6_9PEZI</name>
<dbReference type="GO" id="GO:0000724">
    <property type="term" value="P:double-strand break repair via homologous recombination"/>
    <property type="evidence" value="ECO:0007669"/>
    <property type="project" value="TreeGrafter"/>
</dbReference>
<dbReference type="CDD" id="cd22667">
    <property type="entry name" value="FHA_NBN"/>
    <property type="match status" value="1"/>
</dbReference>
<feature type="compositionally biased region" description="Basic and acidic residues" evidence="6">
    <location>
        <begin position="658"/>
        <end position="668"/>
    </location>
</feature>
<evidence type="ECO:0000256" key="6">
    <source>
        <dbReference type="SAM" id="MobiDB-lite"/>
    </source>
</evidence>
<keyword evidence="9" id="KW-1185">Reference proteome</keyword>
<gene>
    <name evidence="8" type="ORF">EJ03DRAFT_330743</name>
</gene>
<evidence type="ECO:0000256" key="1">
    <source>
        <dbReference type="ARBA" id="ARBA00004123"/>
    </source>
</evidence>
<dbReference type="InterPro" id="IPR008984">
    <property type="entry name" value="SMAD_FHA_dom_sf"/>
</dbReference>
<dbReference type="EMBL" id="ML995886">
    <property type="protein sequence ID" value="KAF2765663.1"/>
    <property type="molecule type" value="Genomic_DNA"/>
</dbReference>
<feature type="compositionally biased region" description="Low complexity" evidence="6">
    <location>
        <begin position="823"/>
        <end position="835"/>
    </location>
</feature>
<dbReference type="PANTHER" id="PTHR12162">
    <property type="entry name" value="NIBRIN-RELATED"/>
    <property type="match status" value="1"/>
</dbReference>
<proteinExistence type="inferred from homology"/>
<evidence type="ECO:0000256" key="4">
    <source>
        <dbReference type="ARBA" id="ARBA00023242"/>
    </source>
</evidence>
<keyword evidence="2" id="KW-0227">DNA damage</keyword>
<dbReference type="OrthoDB" id="552194at2759"/>
<feature type="compositionally biased region" description="Low complexity" evidence="6">
    <location>
        <begin position="730"/>
        <end position="745"/>
    </location>
</feature>
<dbReference type="InterPro" id="IPR040227">
    <property type="entry name" value="Nibrin-rel"/>
</dbReference>
<dbReference type="InterPro" id="IPR000253">
    <property type="entry name" value="FHA_dom"/>
</dbReference>
<dbReference type="InterPro" id="IPR043014">
    <property type="entry name" value="Nibrin_BRCT2_sf"/>
</dbReference>
<dbReference type="PROSITE" id="PS50006">
    <property type="entry name" value="FHA_DOMAIN"/>
    <property type="match status" value="1"/>
</dbReference>
<dbReference type="SUPFAM" id="SSF49879">
    <property type="entry name" value="SMAD/FHA domain"/>
    <property type="match status" value="1"/>
</dbReference>
<dbReference type="InterPro" id="IPR032429">
    <property type="entry name" value="Nibrin_BRCT2"/>
</dbReference>
<dbReference type="GO" id="GO:0030870">
    <property type="term" value="C:Mre11 complex"/>
    <property type="evidence" value="ECO:0007669"/>
    <property type="project" value="InterPro"/>
</dbReference>
<dbReference type="Gene3D" id="2.60.200.20">
    <property type="match status" value="1"/>
</dbReference>
<organism evidence="8 9">
    <name type="scientific">Teratosphaeria nubilosa</name>
    <dbReference type="NCBI Taxonomy" id="161662"/>
    <lineage>
        <taxon>Eukaryota</taxon>
        <taxon>Fungi</taxon>
        <taxon>Dikarya</taxon>
        <taxon>Ascomycota</taxon>
        <taxon>Pezizomycotina</taxon>
        <taxon>Dothideomycetes</taxon>
        <taxon>Dothideomycetidae</taxon>
        <taxon>Mycosphaerellales</taxon>
        <taxon>Teratosphaeriaceae</taxon>
        <taxon>Teratosphaeria</taxon>
    </lineage>
</organism>